<dbReference type="PANTHER" id="PTHR32308">
    <property type="entry name" value="LYASE BETA SUBUNIT, PUTATIVE (AFU_ORTHOLOGUE AFUA_4G13030)-RELATED"/>
    <property type="match status" value="1"/>
</dbReference>
<evidence type="ECO:0000256" key="3">
    <source>
        <dbReference type="ARBA" id="ARBA00022842"/>
    </source>
</evidence>
<dbReference type="Gene3D" id="3.20.20.60">
    <property type="entry name" value="Phosphoenolpyruvate-binding domains"/>
    <property type="match status" value="1"/>
</dbReference>
<dbReference type="Proteomes" id="UP000469185">
    <property type="component" value="Unassembled WGS sequence"/>
</dbReference>
<protein>
    <submittedName>
        <fullName evidence="7">CoA ester lyase</fullName>
    </submittedName>
</protein>
<evidence type="ECO:0000256" key="1">
    <source>
        <dbReference type="ARBA" id="ARBA00001946"/>
    </source>
</evidence>
<dbReference type="GO" id="GO:0016829">
    <property type="term" value="F:lyase activity"/>
    <property type="evidence" value="ECO:0007669"/>
    <property type="project" value="UniProtKB-KW"/>
</dbReference>
<dbReference type="InterPro" id="IPR015813">
    <property type="entry name" value="Pyrv/PenolPyrv_kinase-like_dom"/>
</dbReference>
<feature type="binding site" evidence="5">
    <location>
        <position position="118"/>
    </location>
    <ligand>
        <name>Mg(2+)</name>
        <dbReference type="ChEBI" id="CHEBI:18420"/>
    </ligand>
</feature>
<dbReference type="Pfam" id="PF03328">
    <property type="entry name" value="HpcH_HpaI"/>
    <property type="match status" value="1"/>
</dbReference>
<organism evidence="7 8">
    <name type="scientific">Phytoactinopolyspora alkaliphila</name>
    <dbReference type="NCBI Taxonomy" id="1783498"/>
    <lineage>
        <taxon>Bacteria</taxon>
        <taxon>Bacillati</taxon>
        <taxon>Actinomycetota</taxon>
        <taxon>Actinomycetes</taxon>
        <taxon>Jiangellales</taxon>
        <taxon>Jiangellaceae</taxon>
        <taxon>Phytoactinopolyspora</taxon>
    </lineage>
</organism>
<keyword evidence="7" id="KW-0456">Lyase</keyword>
<evidence type="ECO:0000256" key="5">
    <source>
        <dbReference type="PIRSR" id="PIRSR015582-2"/>
    </source>
</evidence>
<name>A0A6N9YQY9_9ACTN</name>
<keyword evidence="8" id="KW-1185">Reference proteome</keyword>
<evidence type="ECO:0000259" key="6">
    <source>
        <dbReference type="Pfam" id="PF03328"/>
    </source>
</evidence>
<dbReference type="RefSeq" id="WP_163820186.1">
    <property type="nucleotide sequence ID" value="NZ_JAAGOB010000011.1"/>
</dbReference>
<gene>
    <name evidence="7" type="ORF">G1H11_19065</name>
</gene>
<dbReference type="GO" id="GO:0000287">
    <property type="term" value="F:magnesium ion binding"/>
    <property type="evidence" value="ECO:0007669"/>
    <property type="project" value="TreeGrafter"/>
</dbReference>
<dbReference type="PIRSF" id="PIRSF015582">
    <property type="entry name" value="Cit_lyase_B"/>
    <property type="match status" value="1"/>
</dbReference>
<proteinExistence type="predicted"/>
<dbReference type="InterPro" id="IPR040442">
    <property type="entry name" value="Pyrv_kinase-like_dom_sf"/>
</dbReference>
<reference evidence="7 8" key="1">
    <citation type="submission" date="2020-02" db="EMBL/GenBank/DDBJ databases">
        <authorList>
            <person name="Li X.-J."/>
            <person name="Feng X.-M."/>
        </authorList>
    </citation>
    <scope>NUCLEOTIDE SEQUENCE [LARGE SCALE GENOMIC DNA]</scope>
    <source>
        <strain evidence="7 8">CGMCC 4.7225</strain>
    </source>
</reference>
<feature type="binding site" evidence="5">
    <location>
        <position position="144"/>
    </location>
    <ligand>
        <name>Mg(2+)</name>
        <dbReference type="ChEBI" id="CHEBI:18420"/>
    </ligand>
</feature>
<dbReference type="EMBL" id="JAAGOB010000011">
    <property type="protein sequence ID" value="NED97402.1"/>
    <property type="molecule type" value="Genomic_DNA"/>
</dbReference>
<keyword evidence="3 5" id="KW-0460">Magnesium</keyword>
<sequence length="282" mass="29476">MTRIALTYLYVPADRPDRARKALAGEADTVILDLEDAVAPVAKDEARASVPVLVSEFPGRDMQVRVNGMGTAWAARDLAMVADLPAHVGVRLPMVTAPADVESAVQAAPGRAIHALIETAAGIEAAGDIARTVGVASLGIGEADLASDLGVGVDDALTWCRQRVVVAARAAGLPAPAAAVYPNVHDLDGLATTTREARRWGFVGRAAIHPRQLPVIVAAYAPEPEEVERAREVLHSVESAQAGGSGTSVLPDGSFLDVAMVERARRVMALHERTRSISAADP</sequence>
<dbReference type="SUPFAM" id="SSF51621">
    <property type="entry name" value="Phosphoenolpyruvate/pyruvate domain"/>
    <property type="match status" value="1"/>
</dbReference>
<dbReference type="PANTHER" id="PTHR32308:SF10">
    <property type="entry name" value="CITRATE LYASE SUBUNIT BETA"/>
    <property type="match status" value="1"/>
</dbReference>
<evidence type="ECO:0000256" key="2">
    <source>
        <dbReference type="ARBA" id="ARBA00022723"/>
    </source>
</evidence>
<feature type="binding site" evidence="4">
    <location>
        <position position="65"/>
    </location>
    <ligand>
        <name>substrate</name>
    </ligand>
</feature>
<dbReference type="InterPro" id="IPR005000">
    <property type="entry name" value="Aldolase/citrate-lyase_domain"/>
</dbReference>
<evidence type="ECO:0000313" key="7">
    <source>
        <dbReference type="EMBL" id="NED97402.1"/>
    </source>
</evidence>
<dbReference type="AlphaFoldDB" id="A0A6N9YQY9"/>
<keyword evidence="2 5" id="KW-0479">Metal-binding</keyword>
<dbReference type="GO" id="GO:0006107">
    <property type="term" value="P:oxaloacetate metabolic process"/>
    <property type="evidence" value="ECO:0007669"/>
    <property type="project" value="TreeGrafter"/>
</dbReference>
<feature type="binding site" evidence="4">
    <location>
        <position position="118"/>
    </location>
    <ligand>
        <name>substrate</name>
    </ligand>
</feature>
<feature type="domain" description="HpcH/HpaI aldolase/citrate lyase" evidence="6">
    <location>
        <begin position="8"/>
        <end position="210"/>
    </location>
</feature>
<evidence type="ECO:0000256" key="4">
    <source>
        <dbReference type="PIRSR" id="PIRSR015582-1"/>
    </source>
</evidence>
<comment type="caution">
    <text evidence="7">The sequence shown here is derived from an EMBL/GenBank/DDBJ whole genome shotgun (WGS) entry which is preliminary data.</text>
</comment>
<evidence type="ECO:0000313" key="8">
    <source>
        <dbReference type="Proteomes" id="UP000469185"/>
    </source>
</evidence>
<dbReference type="InterPro" id="IPR011206">
    <property type="entry name" value="Citrate_lyase_beta/mcl1/mcl2"/>
</dbReference>
<accession>A0A6N9YQY9</accession>
<comment type="cofactor">
    <cofactor evidence="1">
        <name>Mg(2+)</name>
        <dbReference type="ChEBI" id="CHEBI:18420"/>
    </cofactor>
</comment>